<dbReference type="AlphaFoldDB" id="A0A1I3MRH7"/>
<gene>
    <name evidence="2" type="ORF">SAMN04488082_10158</name>
</gene>
<evidence type="ECO:0000256" key="1">
    <source>
        <dbReference type="PIRSR" id="PIRSR038992-1"/>
    </source>
</evidence>
<dbReference type="Pfam" id="PF01791">
    <property type="entry name" value="DeoC"/>
    <property type="match status" value="1"/>
</dbReference>
<dbReference type="CDD" id="cd00958">
    <property type="entry name" value="DhnA"/>
    <property type="match status" value="1"/>
</dbReference>
<evidence type="ECO:0000313" key="2">
    <source>
        <dbReference type="EMBL" id="SFI99734.1"/>
    </source>
</evidence>
<dbReference type="Proteomes" id="UP000198635">
    <property type="component" value="Unassembled WGS sequence"/>
</dbReference>
<feature type="active site" description="Schiff-base intermediate with dihydroxyacetone-P" evidence="1">
    <location>
        <position position="176"/>
    </location>
</feature>
<dbReference type="RefSeq" id="WP_092372158.1">
    <property type="nucleotide sequence ID" value="NZ_FORX01000001.1"/>
</dbReference>
<accession>A0A1I3MRH7</accession>
<dbReference type="InterPro" id="IPR002915">
    <property type="entry name" value="DeoC/FbaB/LacD_aldolase"/>
</dbReference>
<dbReference type="PANTHER" id="PTHR47916:SF1">
    <property type="entry name" value="3-HYDROXY-5-PHOSPHONOOXYPENTANE-2,4-DIONE THIOLASE"/>
    <property type="match status" value="1"/>
</dbReference>
<dbReference type="InterPro" id="IPR013785">
    <property type="entry name" value="Aldolase_TIM"/>
</dbReference>
<dbReference type="SUPFAM" id="SSF51569">
    <property type="entry name" value="Aldolase"/>
    <property type="match status" value="1"/>
</dbReference>
<organism evidence="2 3">
    <name type="scientific">Desulfomicrobium apsheronum</name>
    <dbReference type="NCBI Taxonomy" id="52560"/>
    <lineage>
        <taxon>Bacteria</taxon>
        <taxon>Pseudomonadati</taxon>
        <taxon>Thermodesulfobacteriota</taxon>
        <taxon>Desulfovibrionia</taxon>
        <taxon>Desulfovibrionales</taxon>
        <taxon>Desulfomicrobiaceae</taxon>
        <taxon>Desulfomicrobium</taxon>
    </lineage>
</organism>
<name>A0A1I3MRH7_9BACT</name>
<dbReference type="EMBL" id="FORX01000001">
    <property type="protein sequence ID" value="SFI99734.1"/>
    <property type="molecule type" value="Genomic_DNA"/>
</dbReference>
<evidence type="ECO:0000313" key="3">
    <source>
        <dbReference type="Proteomes" id="UP000198635"/>
    </source>
</evidence>
<reference evidence="3" key="1">
    <citation type="submission" date="2016-10" db="EMBL/GenBank/DDBJ databases">
        <authorList>
            <person name="Varghese N."/>
            <person name="Submissions S."/>
        </authorList>
    </citation>
    <scope>NUCLEOTIDE SEQUENCE [LARGE SCALE GENOMIC DNA]</scope>
    <source>
        <strain evidence="3">DSM 5918</strain>
    </source>
</reference>
<dbReference type="PIRSF" id="PIRSF038992">
    <property type="entry name" value="Aldolase_Ia"/>
    <property type="match status" value="1"/>
</dbReference>
<dbReference type="InterPro" id="IPR050456">
    <property type="entry name" value="DeoC/FbaB_aldolase"/>
</dbReference>
<keyword evidence="3" id="KW-1185">Reference proteome</keyword>
<dbReference type="Gene3D" id="3.20.20.70">
    <property type="entry name" value="Aldolase class I"/>
    <property type="match status" value="1"/>
</dbReference>
<sequence>MIGYLRKAARLFHPGSKRTIILPLDHGISEGNIPGLEDLGSLLREVRHLPTQGVILHKGMVMAHAGEIRLDQSLIVHLSAGTRHGLPSYNKALVCSVQEALRLGADMVSMHINIGNDLEDRMLSDLGACVEEAHQLGLPLLAMIYARGGQIVNENDPSLVAHSIRIGAELGADVVKVPYCGNNQSFARAIAACPVPVVMGGGPRNGEFKSFLRSVRESLDAGVAGMCIGRNVFQQENPAKALEDICNLVHGKG</sequence>
<feature type="active site" description="Proton donor" evidence="1">
    <location>
        <position position="145"/>
    </location>
</feature>
<dbReference type="SMART" id="SM01133">
    <property type="entry name" value="DeoC"/>
    <property type="match status" value="1"/>
</dbReference>
<dbReference type="NCBIfam" id="NF005556">
    <property type="entry name" value="PRK07226.1"/>
    <property type="match status" value="1"/>
</dbReference>
<dbReference type="STRING" id="52560.SAMN04488082_10158"/>
<proteinExistence type="predicted"/>
<dbReference type="InterPro" id="IPR041720">
    <property type="entry name" value="FbaB-like"/>
</dbReference>
<dbReference type="OrthoDB" id="5915071at2"/>
<dbReference type="PANTHER" id="PTHR47916">
    <property type="entry name" value="FRUCTOSE-BISPHOSPHATE ALDOLASE CLASS 1"/>
    <property type="match status" value="1"/>
</dbReference>
<dbReference type="GO" id="GO:0004332">
    <property type="term" value="F:fructose-bisphosphate aldolase activity"/>
    <property type="evidence" value="ECO:0007669"/>
    <property type="project" value="InterPro"/>
</dbReference>
<protein>
    <submittedName>
        <fullName evidence="2">Fructose-bisphosphate aldolase, class I</fullName>
    </submittedName>
</protein>